<dbReference type="InterPro" id="IPR007569">
    <property type="entry name" value="DUF559"/>
</dbReference>
<gene>
    <name evidence="2" type="ORF">YH66_01585</name>
</gene>
<proteinExistence type="predicted"/>
<reference evidence="2 3" key="1">
    <citation type="submission" date="2015-04" db="EMBL/GenBank/DDBJ databases">
        <title>Complete Genome Sequence of Brevibacterium flavum ATCC 15168.</title>
        <authorList>
            <person name="Ahn J."/>
            <person name="Park G."/>
            <person name="Jeon W."/>
            <person name="Jang Y."/>
            <person name="Jang M."/>
            <person name="Lee H."/>
            <person name="Lee H."/>
        </authorList>
    </citation>
    <scope>NUCLEOTIDE SEQUENCE [LARGE SCALE GENOMIC DNA]</scope>
    <source>
        <strain evidence="2 3">ATCC 15168</strain>
    </source>
</reference>
<evidence type="ECO:0000259" key="1">
    <source>
        <dbReference type="Pfam" id="PF04480"/>
    </source>
</evidence>
<protein>
    <recommendedName>
        <fullName evidence="1">DUF559 domain-containing protein</fullName>
    </recommendedName>
</protein>
<accession>A0A0F6Z3S4</accession>
<name>A0A0F6Z3S4_9CORY</name>
<sequence length="288" mass="33680">MEPKKPVTYKELAHEYSRRTFNKLFTKITGFVYLKNDLINDPNLVTQALLKRCPEGVLRGYAALKQRGYQLLDDQWMPIISVSGDLNKRDCSRGEILRRIEPENTLLSGNIRFVNDVQAIQDVFDLHSLNDFEDQVALIDHLIRQRPELFQELIQEPKLKKHTQYANPFAESPQESRLRVRLHSLGYHGFIPQIHVEYDGQSYFLDLADPLWQVALEYNGGWHYTSEQREKDSHRKNALKSAGWDVLEVTSKTLQNPNSWNNLIQQINSSLRRKQAQRRRRLPMQTVG</sequence>
<evidence type="ECO:0000313" key="2">
    <source>
        <dbReference type="EMBL" id="AKF26335.1"/>
    </source>
</evidence>
<dbReference type="EMBL" id="CP011309">
    <property type="protein sequence ID" value="AKF26335.1"/>
    <property type="molecule type" value="Genomic_DNA"/>
</dbReference>
<feature type="domain" description="DUF559" evidence="1">
    <location>
        <begin position="201"/>
        <end position="261"/>
    </location>
</feature>
<dbReference type="Proteomes" id="UP000034037">
    <property type="component" value="Chromosome"/>
</dbReference>
<dbReference type="RefSeq" id="WP_003863331.1">
    <property type="nucleotide sequence ID" value="NZ_CP011309.1"/>
</dbReference>
<dbReference type="HOGENOM" id="CLU_952220_0_0_11"/>
<keyword evidence="3" id="KW-1185">Reference proteome</keyword>
<dbReference type="PATRIC" id="fig|92706.3.peg.325"/>
<dbReference type="SUPFAM" id="SSF52980">
    <property type="entry name" value="Restriction endonuclease-like"/>
    <property type="match status" value="1"/>
</dbReference>
<organism evidence="2 3">
    <name type="scientific">[Brevibacterium] flavum</name>
    <dbReference type="NCBI Taxonomy" id="92706"/>
    <lineage>
        <taxon>Bacteria</taxon>
        <taxon>Bacillati</taxon>
        <taxon>Actinomycetota</taxon>
        <taxon>Actinomycetes</taxon>
        <taxon>Mycobacteriales</taxon>
        <taxon>Corynebacteriaceae</taxon>
        <taxon>Corynebacterium</taxon>
    </lineage>
</organism>
<dbReference type="AlphaFoldDB" id="A0A0F6Z3S4"/>
<dbReference type="Gene3D" id="3.40.960.10">
    <property type="entry name" value="VSR Endonuclease"/>
    <property type="match status" value="1"/>
</dbReference>
<dbReference type="InterPro" id="IPR011335">
    <property type="entry name" value="Restrct_endonuc-II-like"/>
</dbReference>
<evidence type="ECO:0000313" key="3">
    <source>
        <dbReference type="Proteomes" id="UP000034037"/>
    </source>
</evidence>
<dbReference type="Pfam" id="PF04480">
    <property type="entry name" value="DUF559"/>
    <property type="match status" value="1"/>
</dbReference>